<reference evidence="1 2" key="1">
    <citation type="journal article" date="2015" name="Nature">
        <title>rRNA introns, odd ribosomes, and small enigmatic genomes across a large radiation of phyla.</title>
        <authorList>
            <person name="Brown C.T."/>
            <person name="Hug L.A."/>
            <person name="Thomas B.C."/>
            <person name="Sharon I."/>
            <person name="Castelle C.J."/>
            <person name="Singh A."/>
            <person name="Wilkins M.J."/>
            <person name="Williams K.H."/>
            <person name="Banfield J.F."/>
        </authorList>
    </citation>
    <scope>NUCLEOTIDE SEQUENCE [LARGE SCALE GENOMIC DNA]</scope>
</reference>
<gene>
    <name evidence="1" type="ORF">UW63_C0029G0018</name>
</gene>
<accession>A0A0G1MEE7</accession>
<name>A0A0G1MEE7_9BACT</name>
<proteinExistence type="predicted"/>
<sequence>MEGMEYNPPVSETETVDLVVKKYLELRKQGFDRAQAKVVIPDLVENVGPHDVDRILTKYAAGEDAESIVNQSEHQEAA</sequence>
<evidence type="ECO:0000313" key="1">
    <source>
        <dbReference type="EMBL" id="KKT70314.1"/>
    </source>
</evidence>
<dbReference type="EMBL" id="LCJB01000029">
    <property type="protein sequence ID" value="KKT70314.1"/>
    <property type="molecule type" value="Genomic_DNA"/>
</dbReference>
<dbReference type="Proteomes" id="UP000034154">
    <property type="component" value="Unassembled WGS sequence"/>
</dbReference>
<protein>
    <submittedName>
        <fullName evidence="1">Uncharacterized protein</fullName>
    </submittedName>
</protein>
<dbReference type="AlphaFoldDB" id="A0A0G1MEE7"/>
<organism evidence="1 2">
    <name type="scientific">Candidatus Uhrbacteria bacterium GW2011_GWF2_44_350</name>
    <dbReference type="NCBI Taxonomy" id="1619000"/>
    <lineage>
        <taxon>Bacteria</taxon>
        <taxon>Candidatus Uhriibacteriota</taxon>
    </lineage>
</organism>
<comment type="caution">
    <text evidence="1">The sequence shown here is derived from an EMBL/GenBank/DDBJ whole genome shotgun (WGS) entry which is preliminary data.</text>
</comment>
<evidence type="ECO:0000313" key="2">
    <source>
        <dbReference type="Proteomes" id="UP000034154"/>
    </source>
</evidence>